<dbReference type="InterPro" id="IPR014001">
    <property type="entry name" value="Helicase_ATP-bd"/>
</dbReference>
<keyword evidence="1" id="KW-0547">Nucleotide-binding</keyword>
<dbReference type="CDD" id="cd18008">
    <property type="entry name" value="DEXDc_SHPRH-like"/>
    <property type="match status" value="1"/>
</dbReference>
<evidence type="ECO:0000313" key="6">
    <source>
        <dbReference type="EMBL" id="KAL2835192.1"/>
    </source>
</evidence>
<sequence>MSLDSTSQGICLDSQSAVLDAPSHHKGSNATCPRSIQVPTTMMAPPQFLGPSSSPNTSGDSADSTSTPATSVGTESSAGTPKTEMALLLENLDSFIAVGVLEKPNPGNTSTSSTTAKLATGFPGTEIAKLEKHNWIRTTTHQDAQCPEMSYVRVYVLPDDVGRKFIPRSSTALRKELKVVMSKVDPSPGSWARPPQTGQSVVAVSLADAEDESLWYIFNTLQNPDPGVERMRNPYAKEAMLDVLSAVTEESEITENQTSTSILGLKTLLYPYQGRSAATMIQREAQPHQTLDPRLQSCMSPTGQEYFYDREKGSIVREKKMYSEACGGILAETMGCGKTLICLAVILATRGHFPQIPLEYQTMRNPVRYKTGSLVEMAAAAAGRLSLPWKAHFDRLSQIGEFYDGCIRACEVNRGAYTITPLERRYTGRTSVDYSRLTAQHLRLCSGTLIIVPPNLVDHWISEIATHTEGLKVCILRSGADMTPTPEEILSYDIVLFSRTRFEKEGDESSDGGRHPNKGPSHLTKVHWLRVIVDEGHNVAGHGQRTNMIHLIGQLHIERRWVVSGTPSNGLYGVEVSLASQETHTSDTDLTEATTAVLRGRKKTGKAVNNELKDLDKLRLIVVEFLGVKPWANSRGDDPANWTAYIKPVGHDGKRRKALSLRATLQSLVVRHRSDVIHKETPLPRLYNRVVHLEPTFYDKLSLNLFNFILAVNAITSERQDQDYMFHPRNRKHLSRVIGNLRQAGFWWAGSDFELQGTVDVATKYLENNRERMTEDDIALLTRGIGIAQMALGSGSWSGFKKMHELGVFVSGFPSEARDFWALDPSRSQKEPLLLGISQARLAQQFVTKHLQANDPAEGLAGAGIKVRSELSNREGFDASTTAPKKTTPESPVKRKSAKETFTKGLHKELSAQSPLMQTKLIATASAKLTYLLDQVQEHHKAEKIIVFYDNDNSAYWIAEGLELLGIDFRIYAKTLKPVVREEYLTLFRESEHVRVLLMDLKQASHGLHIAHASRVYIVNPIWQPNIESQAIKRAHRIGQTRPVFVETLVLHDTLEDKILQRRKAMSDTEIKNDLLDDSIMSSIIQHQRFIPLPYCEDSTSLAFLRHPTGFFDRHRLPIPDSAEDQTQKLAKPAIIPMAPTTPVKRRRSSSDSPPGVGFTLEPGLFSPKRQRRTPSQLQFRDANGIIMVSPRRSISPTYLGNLNMTQA</sequence>
<evidence type="ECO:0000256" key="3">
    <source>
        <dbReference type="ARBA" id="ARBA00022840"/>
    </source>
</evidence>
<dbReference type="InterPro" id="IPR038718">
    <property type="entry name" value="SNF2-like_sf"/>
</dbReference>
<evidence type="ECO:0000256" key="4">
    <source>
        <dbReference type="SAM" id="MobiDB-lite"/>
    </source>
</evidence>
<accession>A0ABR4J568</accession>
<gene>
    <name evidence="6" type="ORF">BDW59DRAFT_137298</name>
</gene>
<comment type="caution">
    <text evidence="6">The sequence shown here is derived from an EMBL/GenBank/DDBJ whole genome shotgun (WGS) entry which is preliminary data.</text>
</comment>
<evidence type="ECO:0000256" key="2">
    <source>
        <dbReference type="ARBA" id="ARBA00022801"/>
    </source>
</evidence>
<feature type="compositionally biased region" description="Low complexity" evidence="4">
    <location>
        <begin position="57"/>
        <end position="71"/>
    </location>
</feature>
<dbReference type="SMART" id="SM00487">
    <property type="entry name" value="DEXDc"/>
    <property type="match status" value="1"/>
</dbReference>
<keyword evidence="7" id="KW-1185">Reference proteome</keyword>
<organism evidence="6 7">
    <name type="scientific">Aspergillus cavernicola</name>
    <dbReference type="NCBI Taxonomy" id="176166"/>
    <lineage>
        <taxon>Eukaryota</taxon>
        <taxon>Fungi</taxon>
        <taxon>Dikarya</taxon>
        <taxon>Ascomycota</taxon>
        <taxon>Pezizomycotina</taxon>
        <taxon>Eurotiomycetes</taxon>
        <taxon>Eurotiomycetidae</taxon>
        <taxon>Eurotiales</taxon>
        <taxon>Aspergillaceae</taxon>
        <taxon>Aspergillus</taxon>
        <taxon>Aspergillus subgen. Nidulantes</taxon>
    </lineage>
</organism>
<dbReference type="InterPro" id="IPR049730">
    <property type="entry name" value="SNF2/RAD54-like_C"/>
</dbReference>
<feature type="domain" description="Helicase C-terminal" evidence="5">
    <location>
        <begin position="928"/>
        <end position="1088"/>
    </location>
</feature>
<protein>
    <submittedName>
        <fullName evidence="6">P-loop containing nucleoside triphosphate hydrolase protein</fullName>
    </submittedName>
</protein>
<dbReference type="Proteomes" id="UP001610335">
    <property type="component" value="Unassembled WGS sequence"/>
</dbReference>
<keyword evidence="2 6" id="KW-0378">Hydrolase</keyword>
<dbReference type="PANTHER" id="PTHR45626:SF51">
    <property type="entry name" value="SNF2-RELATED DOMAIN-CONTAINING PROTEIN"/>
    <property type="match status" value="1"/>
</dbReference>
<dbReference type="InterPro" id="IPR027417">
    <property type="entry name" value="P-loop_NTPase"/>
</dbReference>
<dbReference type="Pfam" id="PF00271">
    <property type="entry name" value="Helicase_C"/>
    <property type="match status" value="1"/>
</dbReference>
<evidence type="ECO:0000259" key="5">
    <source>
        <dbReference type="PROSITE" id="PS51194"/>
    </source>
</evidence>
<feature type="region of interest" description="Disordered" evidence="4">
    <location>
        <begin position="874"/>
        <end position="898"/>
    </location>
</feature>
<dbReference type="Gene3D" id="3.40.50.10810">
    <property type="entry name" value="Tandem AAA-ATPase domain"/>
    <property type="match status" value="1"/>
</dbReference>
<dbReference type="Pfam" id="PF00176">
    <property type="entry name" value="SNF2-rel_dom"/>
    <property type="match status" value="1"/>
</dbReference>
<dbReference type="InterPro" id="IPR050628">
    <property type="entry name" value="SNF2_RAD54_helicase_TF"/>
</dbReference>
<evidence type="ECO:0000313" key="7">
    <source>
        <dbReference type="Proteomes" id="UP001610335"/>
    </source>
</evidence>
<dbReference type="InterPro" id="IPR001650">
    <property type="entry name" value="Helicase_C-like"/>
</dbReference>
<keyword evidence="3" id="KW-0067">ATP-binding</keyword>
<name>A0ABR4J568_9EURO</name>
<dbReference type="EMBL" id="JBFXLS010000001">
    <property type="protein sequence ID" value="KAL2835192.1"/>
    <property type="molecule type" value="Genomic_DNA"/>
</dbReference>
<dbReference type="PANTHER" id="PTHR45626">
    <property type="entry name" value="TRANSCRIPTION TERMINATION FACTOR 2-RELATED"/>
    <property type="match status" value="1"/>
</dbReference>
<feature type="region of interest" description="Disordered" evidence="4">
    <location>
        <begin position="1142"/>
        <end position="1176"/>
    </location>
</feature>
<feature type="region of interest" description="Disordered" evidence="4">
    <location>
        <begin position="42"/>
        <end position="81"/>
    </location>
</feature>
<dbReference type="Gene3D" id="3.40.50.300">
    <property type="entry name" value="P-loop containing nucleotide triphosphate hydrolases"/>
    <property type="match status" value="1"/>
</dbReference>
<dbReference type="InterPro" id="IPR000330">
    <property type="entry name" value="SNF2_N"/>
</dbReference>
<dbReference type="GO" id="GO:0016787">
    <property type="term" value="F:hydrolase activity"/>
    <property type="evidence" value="ECO:0007669"/>
    <property type="project" value="UniProtKB-KW"/>
</dbReference>
<dbReference type="CDD" id="cd18793">
    <property type="entry name" value="SF2_C_SNF"/>
    <property type="match status" value="1"/>
</dbReference>
<proteinExistence type="predicted"/>
<dbReference type="PROSITE" id="PS51194">
    <property type="entry name" value="HELICASE_CTER"/>
    <property type="match status" value="1"/>
</dbReference>
<evidence type="ECO:0000256" key="1">
    <source>
        <dbReference type="ARBA" id="ARBA00022741"/>
    </source>
</evidence>
<dbReference type="SUPFAM" id="SSF52540">
    <property type="entry name" value="P-loop containing nucleoside triphosphate hydrolases"/>
    <property type="match status" value="2"/>
</dbReference>
<reference evidence="6 7" key="1">
    <citation type="submission" date="2024-07" db="EMBL/GenBank/DDBJ databases">
        <title>Section-level genome sequencing and comparative genomics of Aspergillus sections Usti and Cavernicolus.</title>
        <authorList>
            <consortium name="Lawrence Berkeley National Laboratory"/>
            <person name="Nybo J.L."/>
            <person name="Vesth T.C."/>
            <person name="Theobald S."/>
            <person name="Frisvad J.C."/>
            <person name="Larsen T.O."/>
            <person name="Kjaerboelling I."/>
            <person name="Rothschild-Mancinelli K."/>
            <person name="Lyhne E.K."/>
            <person name="Kogle M.E."/>
            <person name="Barry K."/>
            <person name="Clum A."/>
            <person name="Na H."/>
            <person name="Ledsgaard L."/>
            <person name="Lin J."/>
            <person name="Lipzen A."/>
            <person name="Kuo A."/>
            <person name="Riley R."/>
            <person name="Mondo S."/>
            <person name="LaButti K."/>
            <person name="Haridas S."/>
            <person name="Pangalinan J."/>
            <person name="Salamov A.A."/>
            <person name="Simmons B.A."/>
            <person name="Magnuson J.K."/>
            <person name="Chen J."/>
            <person name="Drula E."/>
            <person name="Henrissat B."/>
            <person name="Wiebenga A."/>
            <person name="Lubbers R.J."/>
            <person name="Gomes A.C."/>
            <person name="Makela M.R."/>
            <person name="Stajich J."/>
            <person name="Grigoriev I.V."/>
            <person name="Mortensen U.H."/>
            <person name="De vries R.P."/>
            <person name="Baker S.E."/>
            <person name="Andersen M.R."/>
        </authorList>
    </citation>
    <scope>NUCLEOTIDE SEQUENCE [LARGE SCALE GENOMIC DNA]</scope>
    <source>
        <strain evidence="6 7">CBS 600.67</strain>
    </source>
</reference>